<evidence type="ECO:0000256" key="1">
    <source>
        <dbReference type="SAM" id="Phobius"/>
    </source>
</evidence>
<feature type="transmembrane region" description="Helical" evidence="1">
    <location>
        <begin position="356"/>
        <end position="388"/>
    </location>
</feature>
<evidence type="ECO:0000313" key="2">
    <source>
        <dbReference type="EMBL" id="SDB55835.1"/>
    </source>
</evidence>
<feature type="transmembrane region" description="Helical" evidence="1">
    <location>
        <begin position="55"/>
        <end position="76"/>
    </location>
</feature>
<dbReference type="RefSeq" id="WP_090880719.1">
    <property type="nucleotide sequence ID" value="NZ_FMXQ01000012.1"/>
</dbReference>
<proteinExistence type="predicted"/>
<dbReference type="STRING" id="665467.SAMN02982931_04404"/>
<dbReference type="Proteomes" id="UP000199071">
    <property type="component" value="Unassembled WGS sequence"/>
</dbReference>
<dbReference type="AlphaFoldDB" id="A0A1G6EFY4"/>
<keyword evidence="1" id="KW-0472">Membrane</keyword>
<keyword evidence="3" id="KW-1185">Reference proteome</keyword>
<feature type="transmembrane region" description="Helical" evidence="1">
    <location>
        <begin position="408"/>
        <end position="430"/>
    </location>
</feature>
<reference evidence="2 3" key="1">
    <citation type="submission" date="2016-10" db="EMBL/GenBank/DDBJ databases">
        <authorList>
            <person name="de Groot N.N."/>
        </authorList>
    </citation>
    <scope>NUCLEOTIDE SEQUENCE [LARGE SCALE GENOMIC DNA]</scope>
    <source>
        <strain evidence="2 3">ATCC 35022</strain>
    </source>
</reference>
<dbReference type="PANTHER" id="PTHR43738:SF2">
    <property type="entry name" value="ABC TRANSPORTER PERMEASE"/>
    <property type="match status" value="1"/>
</dbReference>
<evidence type="ECO:0000313" key="3">
    <source>
        <dbReference type="Proteomes" id="UP000199071"/>
    </source>
</evidence>
<name>A0A1G6EFY4_9HYPH</name>
<accession>A0A1G6EFY4</accession>
<dbReference type="EMBL" id="FMXQ01000012">
    <property type="protein sequence ID" value="SDB55835.1"/>
    <property type="molecule type" value="Genomic_DNA"/>
</dbReference>
<dbReference type="InterPro" id="IPR051125">
    <property type="entry name" value="ABC-4/HrtB_transporter"/>
</dbReference>
<feature type="transmembrane region" description="Helical" evidence="1">
    <location>
        <begin position="313"/>
        <end position="336"/>
    </location>
</feature>
<gene>
    <name evidence="2" type="ORF">SAMN02982931_04404</name>
</gene>
<keyword evidence="1" id="KW-0812">Transmembrane</keyword>
<dbReference type="OrthoDB" id="9784014at2"/>
<keyword evidence="1" id="KW-1133">Transmembrane helix</keyword>
<organism evidence="2 3">
    <name type="scientific">Bauldia litoralis</name>
    <dbReference type="NCBI Taxonomy" id="665467"/>
    <lineage>
        <taxon>Bacteria</taxon>
        <taxon>Pseudomonadati</taxon>
        <taxon>Pseudomonadota</taxon>
        <taxon>Alphaproteobacteria</taxon>
        <taxon>Hyphomicrobiales</taxon>
        <taxon>Kaistiaceae</taxon>
        <taxon>Bauldia</taxon>
    </lineage>
</organism>
<dbReference type="GO" id="GO:0005886">
    <property type="term" value="C:plasma membrane"/>
    <property type="evidence" value="ECO:0007669"/>
    <property type="project" value="UniProtKB-SubCell"/>
</dbReference>
<feature type="transmembrane region" description="Helical" evidence="1">
    <location>
        <begin position="20"/>
        <end position="43"/>
    </location>
</feature>
<protein>
    <submittedName>
        <fullName evidence="2">Putative ABC transport system permease protein</fullName>
    </submittedName>
</protein>
<sequence length="440" mass="46168">MPDAVADLWQTLPVMAQDIAWFVLLLLPALVVGIVVLAGYRPFALVGAILWRFRWTSLLFVALIAVSVGIGVGLIAQERGLRQGTARAADKFDLIVTAPGSEVTMMMAAVYLQPVDAPLLSGAVYNEIASHDRVSLAAPIAFGDSYRAAPVIGTTADFVSHLSGDLATGRLFATHGEAVIGARVALDIGDSFEPAHGAGPAAEEGAHAGAAYTVVGRMRPSGSPWDKAILVPVEAVWAVHGLPDGHGPQHEGALGPPFDADYFPGTPAILVRAEELWANYALRSDFTRADTMAFFPGAVLARLHSLLGDVRQVMSVMAIVTQVLVTAGVLAGLVILTRLFSRRLALLRALGAPRRFVFAVVWSYAAALIGAGAALGIGVGVAATAIISRVVTARTDILVRASLDWPELHLVAGFVSLTVLLALVPAFVALNRPVAPELRA</sequence>
<dbReference type="PANTHER" id="PTHR43738">
    <property type="entry name" value="ABC TRANSPORTER, MEMBRANE PROTEIN"/>
    <property type="match status" value="1"/>
</dbReference>